<evidence type="ECO:0000313" key="4">
    <source>
        <dbReference type="EMBL" id="CAA9195821.1"/>
    </source>
</evidence>
<dbReference type="Pfam" id="PF07804">
    <property type="entry name" value="HipA_C"/>
    <property type="match status" value="1"/>
</dbReference>
<accession>A0ABM8Z863</accession>
<dbReference type="Proteomes" id="UP000474567">
    <property type="component" value="Unassembled WGS sequence"/>
</dbReference>
<evidence type="ECO:0000313" key="5">
    <source>
        <dbReference type="Proteomes" id="UP000474567"/>
    </source>
</evidence>
<protein>
    <recommendedName>
        <fullName evidence="3">HipA-like C-terminal domain-containing protein</fullName>
    </recommendedName>
</protein>
<dbReference type="EMBL" id="CADCST010000063">
    <property type="protein sequence ID" value="CAA9195821.1"/>
    <property type="molecule type" value="Genomic_DNA"/>
</dbReference>
<evidence type="ECO:0000256" key="2">
    <source>
        <dbReference type="ARBA" id="ARBA00022777"/>
    </source>
</evidence>
<organism evidence="4 5">
    <name type="scientific">Flavobacterium collinsii</name>
    <dbReference type="NCBI Taxonomy" id="1114861"/>
    <lineage>
        <taxon>Bacteria</taxon>
        <taxon>Pseudomonadati</taxon>
        <taxon>Bacteroidota</taxon>
        <taxon>Flavobacteriia</taxon>
        <taxon>Flavobacteriales</taxon>
        <taxon>Flavobacteriaceae</taxon>
        <taxon>Flavobacterium</taxon>
    </lineage>
</organism>
<keyword evidence="2" id="KW-0418">Kinase</keyword>
<evidence type="ECO:0000256" key="1">
    <source>
        <dbReference type="ARBA" id="ARBA00022679"/>
    </source>
</evidence>
<feature type="domain" description="HipA-like C-terminal" evidence="3">
    <location>
        <begin position="1"/>
        <end position="70"/>
    </location>
</feature>
<keyword evidence="5" id="KW-1185">Reference proteome</keyword>
<sequence length="89" mass="10181">MKLAELYKIDTLPSNMVRLITGELCYITKRIDRKGDGTKIHMIDFLQILELGDKYKGAMETIGHRIGELSANPLLAKVRFSNWPYLILS</sequence>
<name>A0ABM8Z863_9FLAO</name>
<proteinExistence type="predicted"/>
<gene>
    <name evidence="4" type="ORF">FLACOL7796_00814</name>
</gene>
<dbReference type="InterPro" id="IPR012893">
    <property type="entry name" value="HipA-like_C"/>
</dbReference>
<comment type="caution">
    <text evidence="4">The sequence shown here is derived from an EMBL/GenBank/DDBJ whole genome shotgun (WGS) entry which is preliminary data.</text>
</comment>
<reference evidence="4 5" key="1">
    <citation type="submission" date="2020-02" db="EMBL/GenBank/DDBJ databases">
        <authorList>
            <person name="Criscuolo A."/>
        </authorList>
    </citation>
    <scope>NUCLEOTIDE SEQUENCE [LARGE SCALE GENOMIC DNA]</scope>
    <source>
        <strain evidence="4">CECT7796</strain>
    </source>
</reference>
<keyword evidence="1" id="KW-0808">Transferase</keyword>
<evidence type="ECO:0000259" key="3">
    <source>
        <dbReference type="Pfam" id="PF07804"/>
    </source>
</evidence>